<reference evidence="2 3" key="1">
    <citation type="submission" date="2024-04" db="EMBL/GenBank/DDBJ databases">
        <title>Symmetric and asymmetric DNA N6-adenine methylation regulates different biological responses in Mucorales.</title>
        <authorList>
            <consortium name="Lawrence Berkeley National Laboratory"/>
            <person name="Lax C."/>
            <person name="Mondo S.J."/>
            <person name="Osorio-Concepcion M."/>
            <person name="Muszewska A."/>
            <person name="Corrochano-Luque M."/>
            <person name="Gutierrez G."/>
            <person name="Riley R."/>
            <person name="Lipzen A."/>
            <person name="Guo J."/>
            <person name="Hundley H."/>
            <person name="Amirebrahimi M."/>
            <person name="Ng V."/>
            <person name="Lorenzo-Gutierrez D."/>
            <person name="Binder U."/>
            <person name="Yang J."/>
            <person name="Song Y."/>
            <person name="Canovas D."/>
            <person name="Navarro E."/>
            <person name="Freitag M."/>
            <person name="Gabaldon T."/>
            <person name="Grigoriev I.V."/>
            <person name="Corrochano L.M."/>
            <person name="Nicolas F.E."/>
            <person name="Garre V."/>
        </authorList>
    </citation>
    <scope>NUCLEOTIDE SEQUENCE [LARGE SCALE GENOMIC DNA]</scope>
    <source>
        <strain evidence="2 3">L51</strain>
    </source>
</reference>
<dbReference type="Proteomes" id="UP001448207">
    <property type="component" value="Unassembled WGS sequence"/>
</dbReference>
<accession>A0ABR3B625</accession>
<sequence length="131" mass="15386">MIICTHIQFEIYSTINFLLYFALALGIFYLLLLPYFLYSHKSFRKFSDQILHKTNFTNKEPFLHISQNGGSSGGREFEGLHSCCVFYIRKPQNWKPNMLFGEKTSIMNNMKTKELEVLSAKKLEDMCVKRL</sequence>
<comment type="caution">
    <text evidence="2">The sequence shown here is derived from an EMBL/GenBank/DDBJ whole genome shotgun (WGS) entry which is preliminary data.</text>
</comment>
<evidence type="ECO:0000256" key="1">
    <source>
        <dbReference type="SAM" id="Phobius"/>
    </source>
</evidence>
<keyword evidence="1" id="KW-0812">Transmembrane</keyword>
<proteinExistence type="predicted"/>
<organism evidence="2 3">
    <name type="scientific">Phycomyces blakesleeanus</name>
    <dbReference type="NCBI Taxonomy" id="4837"/>
    <lineage>
        <taxon>Eukaryota</taxon>
        <taxon>Fungi</taxon>
        <taxon>Fungi incertae sedis</taxon>
        <taxon>Mucoromycota</taxon>
        <taxon>Mucoromycotina</taxon>
        <taxon>Mucoromycetes</taxon>
        <taxon>Mucorales</taxon>
        <taxon>Phycomycetaceae</taxon>
        <taxon>Phycomyces</taxon>
    </lineage>
</organism>
<keyword evidence="1" id="KW-0472">Membrane</keyword>
<evidence type="ECO:0000313" key="3">
    <source>
        <dbReference type="Proteomes" id="UP001448207"/>
    </source>
</evidence>
<dbReference type="EMBL" id="JBCLYO010000005">
    <property type="protein sequence ID" value="KAL0088877.1"/>
    <property type="molecule type" value="Genomic_DNA"/>
</dbReference>
<keyword evidence="1" id="KW-1133">Transmembrane helix</keyword>
<keyword evidence="3" id="KW-1185">Reference proteome</keyword>
<gene>
    <name evidence="2" type="ORF">J3Q64DRAFT_1697156</name>
</gene>
<protein>
    <submittedName>
        <fullName evidence="2">Uncharacterized protein</fullName>
    </submittedName>
</protein>
<feature type="transmembrane region" description="Helical" evidence="1">
    <location>
        <begin position="17"/>
        <end position="38"/>
    </location>
</feature>
<name>A0ABR3B625_PHYBL</name>
<evidence type="ECO:0000313" key="2">
    <source>
        <dbReference type="EMBL" id="KAL0088877.1"/>
    </source>
</evidence>